<dbReference type="Pfam" id="PF02558">
    <property type="entry name" value="ApbA"/>
    <property type="match status" value="1"/>
</dbReference>
<dbReference type="EMBL" id="BMIO01000004">
    <property type="protein sequence ID" value="GGD42913.1"/>
    <property type="molecule type" value="Genomic_DNA"/>
</dbReference>
<comment type="catalytic activity">
    <reaction evidence="7">
        <text>L-proline + NAD(+) = (S)-1-pyrroline-5-carboxylate + NADH + 2 H(+)</text>
        <dbReference type="Rhea" id="RHEA:14105"/>
        <dbReference type="ChEBI" id="CHEBI:15378"/>
        <dbReference type="ChEBI" id="CHEBI:17388"/>
        <dbReference type="ChEBI" id="CHEBI:57540"/>
        <dbReference type="ChEBI" id="CHEBI:57945"/>
        <dbReference type="ChEBI" id="CHEBI:60039"/>
        <dbReference type="EC" id="1.5.1.2"/>
    </reaction>
</comment>
<dbReference type="GO" id="GO:0004735">
    <property type="term" value="F:pyrroline-5-carboxylate reductase activity"/>
    <property type="evidence" value="ECO:0007669"/>
    <property type="project" value="UniProtKB-UniRule"/>
</dbReference>
<dbReference type="SUPFAM" id="SSF51735">
    <property type="entry name" value="NAD(P)-binding Rossmann-fold domains"/>
    <property type="match status" value="1"/>
</dbReference>
<dbReference type="PIRSF" id="PIRSF000193">
    <property type="entry name" value="Pyrrol-5-carb_rd"/>
    <property type="match status" value="1"/>
</dbReference>
<dbReference type="GO" id="GO:0015940">
    <property type="term" value="P:pantothenate biosynthetic process"/>
    <property type="evidence" value="ECO:0007669"/>
    <property type="project" value="UniProtKB-KW"/>
</dbReference>
<dbReference type="GO" id="GO:0005737">
    <property type="term" value="C:cytoplasm"/>
    <property type="evidence" value="ECO:0007669"/>
    <property type="project" value="UniProtKB-SubCell"/>
</dbReference>
<keyword evidence="12" id="KW-1185">Reference proteome</keyword>
<protein>
    <recommendedName>
        <fullName evidence="7">Pyrroline-5-carboxylate reductase</fullName>
        <shortName evidence="7">P5C reductase</shortName>
        <shortName evidence="7">P5CR</shortName>
        <ecNumber evidence="7">1.5.1.2</ecNumber>
    </recommendedName>
    <alternativeName>
        <fullName evidence="7">PCA reductase</fullName>
    </alternativeName>
</protein>
<dbReference type="InterPro" id="IPR053790">
    <property type="entry name" value="P5CR-like_CS"/>
</dbReference>
<dbReference type="OrthoDB" id="9805754at2"/>
<comment type="function">
    <text evidence="7">Catalyzes the reduction of 1-pyrroline-5-carboxylate (PCA) to L-proline.</text>
</comment>
<evidence type="ECO:0000259" key="10">
    <source>
        <dbReference type="Pfam" id="PF14748"/>
    </source>
</evidence>
<comment type="catalytic activity">
    <reaction evidence="7">
        <text>L-proline + NADP(+) = (S)-1-pyrroline-5-carboxylate + NADPH + 2 H(+)</text>
        <dbReference type="Rhea" id="RHEA:14109"/>
        <dbReference type="ChEBI" id="CHEBI:15378"/>
        <dbReference type="ChEBI" id="CHEBI:17388"/>
        <dbReference type="ChEBI" id="CHEBI:57783"/>
        <dbReference type="ChEBI" id="CHEBI:58349"/>
        <dbReference type="ChEBI" id="CHEBI:60039"/>
        <dbReference type="EC" id="1.5.1.2"/>
    </reaction>
</comment>
<comment type="caution">
    <text evidence="11">The sequence shown here is derived from an EMBL/GenBank/DDBJ whole genome shotgun (WGS) entry which is preliminary data.</text>
</comment>
<organism evidence="11 12">
    <name type="scientific">Croceicoccus pelagius</name>
    <dbReference type="NCBI Taxonomy" id="1703341"/>
    <lineage>
        <taxon>Bacteria</taxon>
        <taxon>Pseudomonadati</taxon>
        <taxon>Pseudomonadota</taxon>
        <taxon>Alphaproteobacteria</taxon>
        <taxon>Sphingomonadales</taxon>
        <taxon>Erythrobacteraceae</taxon>
        <taxon>Croceicoccus</taxon>
    </lineage>
</organism>
<gene>
    <name evidence="7 11" type="primary">proC</name>
    <name evidence="11" type="ORF">GCM10010989_16200</name>
</gene>
<comment type="pathway">
    <text evidence="7">Amino-acid biosynthesis; L-proline biosynthesis; L-proline from L-glutamate 5-semialdehyde: step 1/1.</text>
</comment>
<feature type="domain" description="Pyrroline-5-carboxylate reductase dimerisation" evidence="10">
    <location>
        <begin position="155"/>
        <end position="260"/>
    </location>
</feature>
<dbReference type="GO" id="GO:0055129">
    <property type="term" value="P:L-proline biosynthetic process"/>
    <property type="evidence" value="ECO:0007669"/>
    <property type="project" value="UniProtKB-UniRule"/>
</dbReference>
<comment type="subcellular location">
    <subcellularLocation>
        <location evidence="7">Cytoplasm</location>
    </subcellularLocation>
</comment>
<keyword evidence="7" id="KW-0963">Cytoplasm</keyword>
<dbReference type="InterPro" id="IPR008927">
    <property type="entry name" value="6-PGluconate_DH-like_C_sf"/>
</dbReference>
<keyword evidence="7" id="KW-0028">Amino-acid biosynthesis</keyword>
<evidence type="ECO:0000313" key="11">
    <source>
        <dbReference type="EMBL" id="GGD42913.1"/>
    </source>
</evidence>
<evidence type="ECO:0000259" key="9">
    <source>
        <dbReference type="Pfam" id="PF02558"/>
    </source>
</evidence>
<dbReference type="Pfam" id="PF14748">
    <property type="entry name" value="P5CR_dimer"/>
    <property type="match status" value="1"/>
</dbReference>
<feature type="binding site" evidence="8">
    <location>
        <begin position="10"/>
        <end position="15"/>
    </location>
    <ligand>
        <name>NADP(+)</name>
        <dbReference type="ChEBI" id="CHEBI:58349"/>
    </ligand>
</feature>
<dbReference type="GO" id="GO:0008677">
    <property type="term" value="F:2-dehydropantoate 2-reductase activity"/>
    <property type="evidence" value="ECO:0007669"/>
    <property type="project" value="UniProtKB-EC"/>
</dbReference>
<evidence type="ECO:0000313" key="12">
    <source>
        <dbReference type="Proteomes" id="UP000598997"/>
    </source>
</evidence>
<dbReference type="PROSITE" id="PS00521">
    <property type="entry name" value="P5CR"/>
    <property type="match status" value="1"/>
</dbReference>
<name>A0A916YF13_9SPHN</name>
<dbReference type="Gene3D" id="3.40.50.720">
    <property type="entry name" value="NAD(P)-binding Rossmann-like Domain"/>
    <property type="match status" value="1"/>
</dbReference>
<evidence type="ECO:0000256" key="7">
    <source>
        <dbReference type="HAMAP-Rule" id="MF_01925"/>
    </source>
</evidence>
<proteinExistence type="inferred from homology"/>
<evidence type="ECO:0000256" key="1">
    <source>
        <dbReference type="ARBA" id="ARBA00004994"/>
    </source>
</evidence>
<comment type="pathway">
    <text evidence="1">Cofactor biosynthesis; (R)-pantothenate biosynthesis; (R)-pantoate from 3-methyl-2-oxobutanoate: step 2/2.</text>
</comment>
<dbReference type="EC" id="1.5.1.2" evidence="7"/>
<dbReference type="SUPFAM" id="SSF48179">
    <property type="entry name" value="6-phosphogluconate dehydrogenase C-terminal domain-like"/>
    <property type="match status" value="1"/>
</dbReference>
<dbReference type="AlphaFoldDB" id="A0A916YF13"/>
<feature type="domain" description="Ketopantoate reductase N-terminal" evidence="9">
    <location>
        <begin position="50"/>
        <end position="129"/>
    </location>
</feature>
<comment type="catalytic activity">
    <reaction evidence="6">
        <text>(R)-pantoate + NADP(+) = 2-dehydropantoate + NADPH + H(+)</text>
        <dbReference type="Rhea" id="RHEA:16233"/>
        <dbReference type="ChEBI" id="CHEBI:11561"/>
        <dbReference type="ChEBI" id="CHEBI:15378"/>
        <dbReference type="ChEBI" id="CHEBI:15980"/>
        <dbReference type="ChEBI" id="CHEBI:57783"/>
        <dbReference type="ChEBI" id="CHEBI:58349"/>
        <dbReference type="EC" id="1.1.1.169"/>
    </reaction>
</comment>
<dbReference type="InterPro" id="IPR013332">
    <property type="entry name" value="KPR_N"/>
</dbReference>
<dbReference type="RefSeq" id="WP_066766264.1">
    <property type="nucleotide sequence ID" value="NZ_BMIO01000004.1"/>
</dbReference>
<dbReference type="FunFam" id="1.10.3730.10:FF:000001">
    <property type="entry name" value="Pyrroline-5-carboxylate reductase"/>
    <property type="match status" value="1"/>
</dbReference>
<dbReference type="InterPro" id="IPR029036">
    <property type="entry name" value="P5CR_dimer"/>
</dbReference>
<dbReference type="HAMAP" id="MF_01925">
    <property type="entry name" value="P5C_reductase"/>
    <property type="match status" value="1"/>
</dbReference>
<evidence type="ECO:0000256" key="8">
    <source>
        <dbReference type="PIRSR" id="PIRSR000193-1"/>
    </source>
</evidence>
<keyword evidence="3" id="KW-0566">Pantothenate biosynthesis</keyword>
<accession>A0A916YF13</accession>
<keyword evidence="5 7" id="KW-0560">Oxidoreductase</keyword>
<dbReference type="Gene3D" id="1.10.3730.10">
    <property type="entry name" value="ProC C-terminal domain-like"/>
    <property type="match status" value="1"/>
</dbReference>
<keyword evidence="4 7" id="KW-0521">NADP</keyword>
<evidence type="ECO:0000256" key="5">
    <source>
        <dbReference type="ARBA" id="ARBA00023002"/>
    </source>
</evidence>
<dbReference type="PANTHER" id="PTHR11645:SF0">
    <property type="entry name" value="PYRROLINE-5-CARBOXYLATE REDUCTASE 3"/>
    <property type="match status" value="1"/>
</dbReference>
<reference evidence="11 12" key="1">
    <citation type="journal article" date="2014" name="Int. J. Syst. Evol. Microbiol.">
        <title>Complete genome sequence of Corynebacterium casei LMG S-19264T (=DSM 44701T), isolated from a smear-ripened cheese.</title>
        <authorList>
            <consortium name="US DOE Joint Genome Institute (JGI-PGF)"/>
            <person name="Walter F."/>
            <person name="Albersmeier A."/>
            <person name="Kalinowski J."/>
            <person name="Ruckert C."/>
        </authorList>
    </citation>
    <scope>NUCLEOTIDE SEQUENCE [LARGE SCALE GENOMIC DNA]</scope>
    <source>
        <strain evidence="11 12">CGMCC 1.15358</strain>
    </source>
</reference>
<dbReference type="InterPro" id="IPR000304">
    <property type="entry name" value="Pyrroline-COOH_reductase"/>
</dbReference>
<evidence type="ECO:0000256" key="6">
    <source>
        <dbReference type="ARBA" id="ARBA00048793"/>
    </source>
</evidence>
<dbReference type="InterPro" id="IPR036291">
    <property type="entry name" value="NAD(P)-bd_dom_sf"/>
</dbReference>
<comment type="similarity">
    <text evidence="2 7">Belongs to the pyrroline-5-carboxylate reductase family.</text>
</comment>
<evidence type="ECO:0000256" key="2">
    <source>
        <dbReference type="ARBA" id="ARBA00005525"/>
    </source>
</evidence>
<evidence type="ECO:0000256" key="3">
    <source>
        <dbReference type="ARBA" id="ARBA00022655"/>
    </source>
</evidence>
<evidence type="ECO:0000256" key="4">
    <source>
        <dbReference type="ARBA" id="ARBA00022857"/>
    </source>
</evidence>
<sequence>MTLPNKMLLIGCGNMGGAMLDGWLAAAADPAIFTVLDPMIPSVPEGVRLTRTQPDEQFDVVLLGIKPQGLAEAAPAIEPIIGPDTVLLSLLAGVQLDTLAERFPRAGGVVRVMPNLSAKLGKSPVALAGKGLSDAQKDTVKTLADMLGQGEWIGEDTFDLTTALAGSGPAFVYRFIDALGKAAASLGLPEEQANRLAVATVDGATALAMRSEHSPGELARRVASKGGVTQAGLDTLDADDRLLKLMTDTLRDAAARSAEMSQEARAKG</sequence>
<dbReference type="Proteomes" id="UP000598997">
    <property type="component" value="Unassembled WGS sequence"/>
</dbReference>
<dbReference type="PANTHER" id="PTHR11645">
    <property type="entry name" value="PYRROLINE-5-CARBOXYLATE REDUCTASE"/>
    <property type="match status" value="1"/>
</dbReference>
<keyword evidence="7" id="KW-0641">Proline biosynthesis</keyword>